<dbReference type="OrthoDB" id="2434934at2759"/>
<keyword evidence="2" id="KW-0472">Membrane</keyword>
<evidence type="ECO:0000313" key="4">
    <source>
        <dbReference type="Proteomes" id="UP000266673"/>
    </source>
</evidence>
<proteinExistence type="predicted"/>
<keyword evidence="2" id="KW-1133">Transmembrane helix</keyword>
<feature type="transmembrane region" description="Helical" evidence="2">
    <location>
        <begin position="151"/>
        <end position="177"/>
    </location>
</feature>
<evidence type="ECO:0000256" key="2">
    <source>
        <dbReference type="SAM" id="Phobius"/>
    </source>
</evidence>
<gene>
    <name evidence="3" type="ORF">C2G38_2199344</name>
</gene>
<dbReference type="Proteomes" id="UP000266673">
    <property type="component" value="Unassembled WGS sequence"/>
</dbReference>
<sequence>MVYWWKKKKQSDPKYHESLAHTVKELIVGTDGTNNKFHKKEKKRVVKALQNDVTARGMITVLKSMPDPDLPTAEAEVIEDVPQESLPKKKDESSKSSQKKIIGGKSSLNSVKLIKPPLDRISCYLNWWGYEIYVPQVCMGRLDQAQNVSNAFLFFLQTIVGNAAAISPYFGFISAWVGLQFSIIKAQNTGHGVILAATWVLPVALIPRPWDEELLDS</sequence>
<evidence type="ECO:0000313" key="3">
    <source>
        <dbReference type="EMBL" id="RIB12921.1"/>
    </source>
</evidence>
<protein>
    <submittedName>
        <fullName evidence="3">Uncharacterized protein</fullName>
    </submittedName>
</protein>
<keyword evidence="2" id="KW-0812">Transmembrane</keyword>
<feature type="region of interest" description="Disordered" evidence="1">
    <location>
        <begin position="81"/>
        <end position="100"/>
    </location>
</feature>
<organism evidence="3 4">
    <name type="scientific">Gigaspora rosea</name>
    <dbReference type="NCBI Taxonomy" id="44941"/>
    <lineage>
        <taxon>Eukaryota</taxon>
        <taxon>Fungi</taxon>
        <taxon>Fungi incertae sedis</taxon>
        <taxon>Mucoromycota</taxon>
        <taxon>Glomeromycotina</taxon>
        <taxon>Glomeromycetes</taxon>
        <taxon>Diversisporales</taxon>
        <taxon>Gigasporaceae</taxon>
        <taxon>Gigaspora</taxon>
    </lineage>
</organism>
<comment type="caution">
    <text evidence="3">The sequence shown here is derived from an EMBL/GenBank/DDBJ whole genome shotgun (WGS) entry which is preliminary data.</text>
</comment>
<reference evidence="3 4" key="1">
    <citation type="submission" date="2018-06" db="EMBL/GenBank/DDBJ databases">
        <title>Comparative genomics reveals the genomic features of Rhizophagus irregularis, R. cerebriforme, R. diaphanum and Gigaspora rosea, and their symbiotic lifestyle signature.</title>
        <authorList>
            <person name="Morin E."/>
            <person name="San Clemente H."/>
            <person name="Chen E.C.H."/>
            <person name="De La Providencia I."/>
            <person name="Hainaut M."/>
            <person name="Kuo A."/>
            <person name="Kohler A."/>
            <person name="Murat C."/>
            <person name="Tang N."/>
            <person name="Roy S."/>
            <person name="Loubradou J."/>
            <person name="Henrissat B."/>
            <person name="Grigoriev I.V."/>
            <person name="Corradi N."/>
            <person name="Roux C."/>
            <person name="Martin F.M."/>
        </authorList>
    </citation>
    <scope>NUCLEOTIDE SEQUENCE [LARGE SCALE GENOMIC DNA]</scope>
    <source>
        <strain evidence="3 4">DAOM 194757</strain>
    </source>
</reference>
<accession>A0A397UTF8</accession>
<dbReference type="EMBL" id="QKWP01000976">
    <property type="protein sequence ID" value="RIB12921.1"/>
    <property type="molecule type" value="Genomic_DNA"/>
</dbReference>
<dbReference type="AlphaFoldDB" id="A0A397UTF8"/>
<name>A0A397UTF8_9GLOM</name>
<evidence type="ECO:0000256" key="1">
    <source>
        <dbReference type="SAM" id="MobiDB-lite"/>
    </source>
</evidence>
<keyword evidence="4" id="KW-1185">Reference proteome</keyword>